<keyword evidence="3" id="KW-1185">Reference proteome</keyword>
<proteinExistence type="predicted"/>
<sequence length="231" mass="24942">MKKSKLFTIIGSLGIACLSIFLISADHMDAPAVTGTTADITDFYAFQGANSSNFVFAANVQGLLAPGTPTEQATFDETILIEFNIDHNNDLKEDLVIQAIKRGDSMYFFGPSAPAFSGTEGTKSTIATSTPNRVMISTVDNVQISENNGMKFFAGPREDPFFFDFNQYNEVLAGTASGFDNPGEDTFAGSNVLSVVIEFPKSMLPNGTTGVNPYAPATPIYNVWVETKRKQ</sequence>
<organism evidence="2 3">
    <name type="scientific">Aequorivita aurantiaca</name>
    <dbReference type="NCBI Taxonomy" id="3053356"/>
    <lineage>
        <taxon>Bacteria</taxon>
        <taxon>Pseudomonadati</taxon>
        <taxon>Bacteroidota</taxon>
        <taxon>Flavobacteriia</taxon>
        <taxon>Flavobacteriales</taxon>
        <taxon>Flavobacteriaceae</taxon>
        <taxon>Aequorivita</taxon>
    </lineage>
</organism>
<dbReference type="Proteomes" id="UP001244787">
    <property type="component" value="Unassembled WGS sequence"/>
</dbReference>
<evidence type="ECO:0000256" key="1">
    <source>
        <dbReference type="SAM" id="SignalP"/>
    </source>
</evidence>
<evidence type="ECO:0000313" key="2">
    <source>
        <dbReference type="EMBL" id="MDN3724078.1"/>
    </source>
</evidence>
<feature type="chain" id="PRO_5046234166" evidence="1">
    <location>
        <begin position="25"/>
        <end position="231"/>
    </location>
</feature>
<feature type="signal peptide" evidence="1">
    <location>
        <begin position="1"/>
        <end position="24"/>
    </location>
</feature>
<accession>A0ABT8DGP3</accession>
<dbReference type="InterPro" id="IPR025566">
    <property type="entry name" value="DUF4331"/>
</dbReference>
<dbReference type="PROSITE" id="PS51257">
    <property type="entry name" value="PROKAR_LIPOPROTEIN"/>
    <property type="match status" value="1"/>
</dbReference>
<comment type="caution">
    <text evidence="2">The sequence shown here is derived from an EMBL/GenBank/DDBJ whole genome shotgun (WGS) entry which is preliminary data.</text>
</comment>
<reference evidence="2 3" key="1">
    <citation type="submission" date="2023-06" db="EMBL/GenBank/DDBJ databases">
        <authorList>
            <person name="Ye Y.-Q."/>
            <person name="Du Z.-J."/>
        </authorList>
    </citation>
    <scope>NUCLEOTIDE SEQUENCE [LARGE SCALE GENOMIC DNA]</scope>
    <source>
        <strain evidence="2 3">SDUM287046</strain>
    </source>
</reference>
<dbReference type="EMBL" id="JAUGQQ010000003">
    <property type="protein sequence ID" value="MDN3724078.1"/>
    <property type="molecule type" value="Genomic_DNA"/>
</dbReference>
<protein>
    <submittedName>
        <fullName evidence="2">DUF4331 family protein</fullName>
    </submittedName>
</protein>
<keyword evidence="1" id="KW-0732">Signal</keyword>
<dbReference type="Pfam" id="PF14224">
    <property type="entry name" value="DUF4331"/>
    <property type="match status" value="2"/>
</dbReference>
<evidence type="ECO:0000313" key="3">
    <source>
        <dbReference type="Proteomes" id="UP001244787"/>
    </source>
</evidence>
<dbReference type="RefSeq" id="WP_290254171.1">
    <property type="nucleotide sequence ID" value="NZ_JAUGQQ010000003.1"/>
</dbReference>
<gene>
    <name evidence="2" type="ORF">QRD02_06760</name>
</gene>
<name>A0ABT8DGP3_9FLAO</name>